<dbReference type="InterPro" id="IPR011009">
    <property type="entry name" value="Kinase-like_dom_sf"/>
</dbReference>
<evidence type="ECO:0000313" key="1">
    <source>
        <dbReference type="EMBL" id="KAJ0201003.1"/>
    </source>
</evidence>
<dbReference type="Proteomes" id="UP000235145">
    <property type="component" value="Unassembled WGS sequence"/>
</dbReference>
<dbReference type="PANTHER" id="PTHR27003:SF338">
    <property type="entry name" value="TYROSINE-PROTEIN KINASE, NON-RECEPTOR JAK_TYK2-RELATED"/>
    <property type="match status" value="1"/>
</dbReference>
<proteinExistence type="predicted"/>
<dbReference type="EMBL" id="NBSK02000006">
    <property type="protein sequence ID" value="KAJ0201003.1"/>
    <property type="molecule type" value="Genomic_DNA"/>
</dbReference>
<evidence type="ECO:0008006" key="3">
    <source>
        <dbReference type="Google" id="ProtNLM"/>
    </source>
</evidence>
<dbReference type="PANTHER" id="PTHR27003">
    <property type="entry name" value="OS07G0166700 PROTEIN"/>
    <property type="match status" value="1"/>
</dbReference>
<dbReference type="Gene3D" id="1.10.510.10">
    <property type="entry name" value="Transferase(Phosphotransferase) domain 1"/>
    <property type="match status" value="1"/>
</dbReference>
<reference evidence="1 2" key="1">
    <citation type="journal article" date="2017" name="Nat. Commun.">
        <title>Genome assembly with in vitro proximity ligation data and whole-genome triplication in lettuce.</title>
        <authorList>
            <person name="Reyes-Chin-Wo S."/>
            <person name="Wang Z."/>
            <person name="Yang X."/>
            <person name="Kozik A."/>
            <person name="Arikit S."/>
            <person name="Song C."/>
            <person name="Xia L."/>
            <person name="Froenicke L."/>
            <person name="Lavelle D.O."/>
            <person name="Truco M.J."/>
            <person name="Xia R."/>
            <person name="Zhu S."/>
            <person name="Xu C."/>
            <person name="Xu H."/>
            <person name="Xu X."/>
            <person name="Cox K."/>
            <person name="Korf I."/>
            <person name="Meyers B.C."/>
            <person name="Michelmore R.W."/>
        </authorList>
    </citation>
    <scope>NUCLEOTIDE SEQUENCE [LARGE SCALE GENOMIC DNA]</scope>
    <source>
        <strain evidence="2">cv. Salinas</strain>
        <tissue evidence="1">Seedlings</tissue>
    </source>
</reference>
<dbReference type="GO" id="GO:0004714">
    <property type="term" value="F:transmembrane receptor protein tyrosine kinase activity"/>
    <property type="evidence" value="ECO:0007669"/>
    <property type="project" value="InterPro"/>
</dbReference>
<protein>
    <recommendedName>
        <fullName evidence="3">Serine-threonine/tyrosine-protein kinase catalytic domain-containing protein</fullName>
    </recommendedName>
</protein>
<organism evidence="1 2">
    <name type="scientific">Lactuca sativa</name>
    <name type="common">Garden lettuce</name>
    <dbReference type="NCBI Taxonomy" id="4236"/>
    <lineage>
        <taxon>Eukaryota</taxon>
        <taxon>Viridiplantae</taxon>
        <taxon>Streptophyta</taxon>
        <taxon>Embryophyta</taxon>
        <taxon>Tracheophyta</taxon>
        <taxon>Spermatophyta</taxon>
        <taxon>Magnoliopsida</taxon>
        <taxon>eudicotyledons</taxon>
        <taxon>Gunneridae</taxon>
        <taxon>Pentapetalae</taxon>
        <taxon>asterids</taxon>
        <taxon>campanulids</taxon>
        <taxon>Asterales</taxon>
        <taxon>Asteraceae</taxon>
        <taxon>Cichorioideae</taxon>
        <taxon>Cichorieae</taxon>
        <taxon>Lactucinae</taxon>
        <taxon>Lactuca</taxon>
    </lineage>
</organism>
<dbReference type="InterPro" id="IPR045272">
    <property type="entry name" value="ANXUR1/2-like"/>
</dbReference>
<dbReference type="AlphaFoldDB" id="A0A9R1V9Y7"/>
<comment type="caution">
    <text evidence="1">The sequence shown here is derived from an EMBL/GenBank/DDBJ whole genome shotgun (WGS) entry which is preliminary data.</text>
</comment>
<accession>A0A9R1V9Y7</accession>
<gene>
    <name evidence="1" type="ORF">LSAT_V11C600326760</name>
</gene>
<keyword evidence="2" id="KW-1185">Reference proteome</keyword>
<sequence>MGLSKIGPANHKNTFFATNVVGTFGYLDPIYMEMSILTKESDVYSFVLCGRLCFENPNGHSKSLLQKWKQSYKKKRLGKFSIEKHFQICKDIAYRCFQKNGEERPHKSHVVKQLEIVFQFPSHVVEKLEIVLWVQEIFKGMDYEVYKSKA</sequence>
<evidence type="ECO:0000313" key="2">
    <source>
        <dbReference type="Proteomes" id="UP000235145"/>
    </source>
</evidence>
<dbReference type="SUPFAM" id="SSF56112">
    <property type="entry name" value="Protein kinase-like (PK-like)"/>
    <property type="match status" value="1"/>
</dbReference>
<name>A0A9R1V9Y7_LACSA</name>